<dbReference type="EMBL" id="SDHZ01000001">
    <property type="protein sequence ID" value="RXK87154.1"/>
    <property type="molecule type" value="Genomic_DNA"/>
</dbReference>
<dbReference type="InterPro" id="IPR000595">
    <property type="entry name" value="cNMP-bd_dom"/>
</dbReference>
<proteinExistence type="predicted"/>
<dbReference type="RefSeq" id="WP_129002904.1">
    <property type="nucleotide sequence ID" value="NZ_SDHZ01000001.1"/>
</dbReference>
<gene>
    <name evidence="2" type="ORF">ESB13_10350</name>
</gene>
<evidence type="ECO:0000259" key="1">
    <source>
        <dbReference type="Pfam" id="PF00027"/>
    </source>
</evidence>
<dbReference type="AlphaFoldDB" id="A0A4Q1DCB6"/>
<dbReference type="Pfam" id="PF00027">
    <property type="entry name" value="cNMP_binding"/>
    <property type="match status" value="1"/>
</dbReference>
<protein>
    <submittedName>
        <fullName evidence="2">Crp/Fnr family transcriptional regulator</fullName>
    </submittedName>
</protein>
<comment type="caution">
    <text evidence="2">The sequence shown here is derived from an EMBL/GenBank/DDBJ whole genome shotgun (WGS) entry which is preliminary data.</text>
</comment>
<dbReference type="Gene3D" id="2.60.120.10">
    <property type="entry name" value="Jelly Rolls"/>
    <property type="match status" value="1"/>
</dbReference>
<organism evidence="2 3">
    <name type="scientific">Filimonas effusa</name>
    <dbReference type="NCBI Taxonomy" id="2508721"/>
    <lineage>
        <taxon>Bacteria</taxon>
        <taxon>Pseudomonadati</taxon>
        <taxon>Bacteroidota</taxon>
        <taxon>Chitinophagia</taxon>
        <taxon>Chitinophagales</taxon>
        <taxon>Chitinophagaceae</taxon>
        <taxon>Filimonas</taxon>
    </lineage>
</organism>
<dbReference type="InterPro" id="IPR018490">
    <property type="entry name" value="cNMP-bd_dom_sf"/>
</dbReference>
<dbReference type="InterPro" id="IPR014710">
    <property type="entry name" value="RmlC-like_jellyroll"/>
</dbReference>
<feature type="domain" description="Cyclic nucleotide-binding" evidence="1">
    <location>
        <begin position="29"/>
        <end position="113"/>
    </location>
</feature>
<dbReference type="OrthoDB" id="680421at2"/>
<sequence length="188" mass="22372">MESLLTRLHAIQTMSADLETYLRAHVQTKQVNKNEYILRANTISRHIFFVEYGLFRCFYEVGDQEISSWFMKEQDIIIAVSSFFKQESSNESIQALEPALVHYISYDHLQQIYLKFPEFNIHGRLLTEKYYIQCDERLFAIRGNTAAERYAFIMKKHPEMILRIPSKFLASYLDISVYTLSRLRKMFK</sequence>
<evidence type="ECO:0000313" key="2">
    <source>
        <dbReference type="EMBL" id="RXK87154.1"/>
    </source>
</evidence>
<dbReference type="CDD" id="cd00038">
    <property type="entry name" value="CAP_ED"/>
    <property type="match status" value="1"/>
</dbReference>
<keyword evidence="3" id="KW-1185">Reference proteome</keyword>
<dbReference type="SUPFAM" id="SSF51206">
    <property type="entry name" value="cAMP-binding domain-like"/>
    <property type="match status" value="1"/>
</dbReference>
<evidence type="ECO:0000313" key="3">
    <source>
        <dbReference type="Proteomes" id="UP000290545"/>
    </source>
</evidence>
<reference evidence="2 3" key="1">
    <citation type="submission" date="2019-01" db="EMBL/GenBank/DDBJ databases">
        <title>Filimonas sp. strain TTM-71.</title>
        <authorList>
            <person name="Chen W.-M."/>
        </authorList>
    </citation>
    <scope>NUCLEOTIDE SEQUENCE [LARGE SCALE GENOMIC DNA]</scope>
    <source>
        <strain evidence="2 3">TTM-71</strain>
    </source>
</reference>
<accession>A0A4Q1DCB6</accession>
<dbReference type="Proteomes" id="UP000290545">
    <property type="component" value="Unassembled WGS sequence"/>
</dbReference>
<name>A0A4Q1DCB6_9BACT</name>